<dbReference type="PANTHER" id="PTHR43133">
    <property type="entry name" value="RNA POLYMERASE ECF-TYPE SIGMA FACTO"/>
    <property type="match status" value="1"/>
</dbReference>
<dbReference type="InterPro" id="IPR007627">
    <property type="entry name" value="RNA_pol_sigma70_r2"/>
</dbReference>
<keyword evidence="2" id="KW-0805">Transcription regulation</keyword>
<evidence type="ECO:0000313" key="8">
    <source>
        <dbReference type="EMBL" id="MBI1756119.1"/>
    </source>
</evidence>
<keyword evidence="5" id="KW-0804">Transcription</keyword>
<protein>
    <submittedName>
        <fullName evidence="8">RNA polymerase sigma factor</fullName>
    </submittedName>
</protein>
<evidence type="ECO:0000259" key="6">
    <source>
        <dbReference type="Pfam" id="PF04542"/>
    </source>
</evidence>
<sequence>MQAARELTMANQALDICQIARDHYDAVYRFCARRIGVEHAADLAQETFLTAQRALGRYEGRSELKIWLFGIAHNECRRMARDRRLKPTPMQLDEAPDGQDAEQTLIDREALRCALDRLSPEHRQVVLLREVEGLSYEEAGKVLGIPEGTVKSRLHHAFLLLRKSLSDLPPTTVREETRR</sequence>
<dbReference type="EMBL" id="JACOSL010000022">
    <property type="protein sequence ID" value="MBI1756119.1"/>
    <property type="molecule type" value="Genomic_DNA"/>
</dbReference>
<dbReference type="CDD" id="cd06171">
    <property type="entry name" value="Sigma70_r4"/>
    <property type="match status" value="1"/>
</dbReference>
<dbReference type="Pfam" id="PF08281">
    <property type="entry name" value="Sigma70_r4_2"/>
    <property type="match status" value="1"/>
</dbReference>
<dbReference type="SUPFAM" id="SSF88946">
    <property type="entry name" value="Sigma2 domain of RNA polymerase sigma factors"/>
    <property type="match status" value="1"/>
</dbReference>
<proteinExistence type="inferred from homology"/>
<dbReference type="GO" id="GO:0003677">
    <property type="term" value="F:DNA binding"/>
    <property type="evidence" value="ECO:0007669"/>
    <property type="project" value="UniProtKB-KW"/>
</dbReference>
<evidence type="ECO:0000256" key="5">
    <source>
        <dbReference type="ARBA" id="ARBA00023163"/>
    </source>
</evidence>
<dbReference type="SUPFAM" id="SSF88659">
    <property type="entry name" value="Sigma3 and sigma4 domains of RNA polymerase sigma factors"/>
    <property type="match status" value="1"/>
</dbReference>
<dbReference type="InterPro" id="IPR014284">
    <property type="entry name" value="RNA_pol_sigma-70_dom"/>
</dbReference>
<dbReference type="Gene3D" id="1.10.1740.10">
    <property type="match status" value="1"/>
</dbReference>
<evidence type="ECO:0000259" key="7">
    <source>
        <dbReference type="Pfam" id="PF08281"/>
    </source>
</evidence>
<dbReference type="GO" id="GO:0016987">
    <property type="term" value="F:sigma factor activity"/>
    <property type="evidence" value="ECO:0007669"/>
    <property type="project" value="UniProtKB-KW"/>
</dbReference>
<comment type="similarity">
    <text evidence="1">Belongs to the sigma-70 factor family. ECF subfamily.</text>
</comment>
<dbReference type="GO" id="GO:0006352">
    <property type="term" value="P:DNA-templated transcription initiation"/>
    <property type="evidence" value="ECO:0007669"/>
    <property type="project" value="InterPro"/>
</dbReference>
<dbReference type="InterPro" id="IPR013324">
    <property type="entry name" value="RNA_pol_sigma_r3/r4-like"/>
</dbReference>
<dbReference type="Pfam" id="PF04542">
    <property type="entry name" value="Sigma70_r2"/>
    <property type="match status" value="1"/>
</dbReference>
<evidence type="ECO:0000256" key="2">
    <source>
        <dbReference type="ARBA" id="ARBA00023015"/>
    </source>
</evidence>
<dbReference type="PANTHER" id="PTHR43133:SF8">
    <property type="entry name" value="RNA POLYMERASE SIGMA FACTOR HI_1459-RELATED"/>
    <property type="match status" value="1"/>
</dbReference>
<comment type="caution">
    <text evidence="8">The sequence shown here is derived from an EMBL/GenBank/DDBJ whole genome shotgun (WGS) entry which is preliminary data.</text>
</comment>
<evidence type="ECO:0000256" key="4">
    <source>
        <dbReference type="ARBA" id="ARBA00023125"/>
    </source>
</evidence>
<accession>A0A931PT91</accession>
<evidence type="ECO:0000256" key="3">
    <source>
        <dbReference type="ARBA" id="ARBA00023082"/>
    </source>
</evidence>
<feature type="domain" description="RNA polymerase sigma-70 region 2" evidence="6">
    <location>
        <begin position="21"/>
        <end position="84"/>
    </location>
</feature>
<keyword evidence="3" id="KW-0731">Sigma factor</keyword>
<evidence type="ECO:0000313" key="9">
    <source>
        <dbReference type="Proteomes" id="UP000727962"/>
    </source>
</evidence>
<dbReference type="InterPro" id="IPR039425">
    <property type="entry name" value="RNA_pol_sigma-70-like"/>
</dbReference>
<dbReference type="InterPro" id="IPR013325">
    <property type="entry name" value="RNA_pol_sigma_r2"/>
</dbReference>
<reference evidence="8" key="1">
    <citation type="submission" date="2020-07" db="EMBL/GenBank/DDBJ databases">
        <title>Huge and variable diversity of episymbiotic CPR bacteria and DPANN archaea in groundwater ecosystems.</title>
        <authorList>
            <person name="He C.Y."/>
            <person name="Keren R."/>
            <person name="Whittaker M."/>
            <person name="Farag I.F."/>
            <person name="Doudna J."/>
            <person name="Cate J.H.D."/>
            <person name="Banfield J.F."/>
        </authorList>
    </citation>
    <scope>NUCLEOTIDE SEQUENCE</scope>
    <source>
        <strain evidence="8">NC_groundwater_17_Pr7_B-0.1um_64_12</strain>
    </source>
</reference>
<evidence type="ECO:0000256" key="1">
    <source>
        <dbReference type="ARBA" id="ARBA00010641"/>
    </source>
</evidence>
<dbReference type="InterPro" id="IPR013249">
    <property type="entry name" value="RNA_pol_sigma70_r4_t2"/>
</dbReference>
<dbReference type="Gene3D" id="1.10.10.10">
    <property type="entry name" value="Winged helix-like DNA-binding domain superfamily/Winged helix DNA-binding domain"/>
    <property type="match status" value="1"/>
</dbReference>
<feature type="domain" description="RNA polymerase sigma factor 70 region 4 type 2" evidence="7">
    <location>
        <begin position="108"/>
        <end position="158"/>
    </location>
</feature>
<dbReference type="InterPro" id="IPR036388">
    <property type="entry name" value="WH-like_DNA-bd_sf"/>
</dbReference>
<dbReference type="Proteomes" id="UP000727962">
    <property type="component" value="Unassembled WGS sequence"/>
</dbReference>
<gene>
    <name evidence="8" type="ORF">HYR64_03325</name>
</gene>
<organism evidence="8 9">
    <name type="scientific">Fimbriimonas ginsengisoli</name>
    <dbReference type="NCBI Taxonomy" id="1005039"/>
    <lineage>
        <taxon>Bacteria</taxon>
        <taxon>Bacillati</taxon>
        <taxon>Armatimonadota</taxon>
        <taxon>Fimbriimonadia</taxon>
        <taxon>Fimbriimonadales</taxon>
        <taxon>Fimbriimonadaceae</taxon>
        <taxon>Fimbriimonas</taxon>
    </lineage>
</organism>
<name>A0A931PT91_FIMGI</name>
<keyword evidence="4" id="KW-0238">DNA-binding</keyword>
<dbReference type="NCBIfam" id="TIGR02937">
    <property type="entry name" value="sigma70-ECF"/>
    <property type="match status" value="1"/>
</dbReference>
<dbReference type="AlphaFoldDB" id="A0A931PT91"/>